<keyword evidence="1" id="KW-1185">Reference proteome</keyword>
<dbReference type="PANTHER" id="PTHR36482">
    <property type="entry name" value="OSJNBA0024J22.15 PROTEIN"/>
    <property type="match status" value="1"/>
</dbReference>
<reference evidence="2" key="1">
    <citation type="submission" date="2025-08" db="UniProtKB">
        <authorList>
            <consortium name="RefSeq"/>
        </authorList>
    </citation>
    <scope>IDENTIFICATION</scope>
    <source>
        <tissue evidence="2">Seedling</tissue>
    </source>
</reference>
<dbReference type="InterPro" id="IPR053085">
    <property type="entry name" value="Jasmonate-induced_protein"/>
</dbReference>
<dbReference type="InterPro" id="IPR049065">
    <property type="entry name" value="Nakanori"/>
</dbReference>
<dbReference type="Proteomes" id="UP001652623">
    <property type="component" value="Chromosome 8"/>
</dbReference>
<name>A0ABM4AG86_ZIZJJ</name>
<dbReference type="PANTHER" id="PTHR36482:SF6">
    <property type="entry name" value="JASMONATE-INDUCED PROTEIN HOMOLOG"/>
    <property type="match status" value="1"/>
</dbReference>
<protein>
    <submittedName>
        <fullName evidence="2">Uncharacterized protein LOC107412720</fullName>
    </submittedName>
</protein>
<dbReference type="Pfam" id="PF21230">
    <property type="entry name" value="Nakanori"/>
    <property type="match status" value="1"/>
</dbReference>
<dbReference type="RefSeq" id="XP_060675743.1">
    <property type="nucleotide sequence ID" value="XM_060819760.1"/>
</dbReference>
<proteinExistence type="predicted"/>
<organism evidence="1 2">
    <name type="scientific">Ziziphus jujuba</name>
    <name type="common">Chinese jujube</name>
    <name type="synonym">Ziziphus sativa</name>
    <dbReference type="NCBI Taxonomy" id="326968"/>
    <lineage>
        <taxon>Eukaryota</taxon>
        <taxon>Viridiplantae</taxon>
        <taxon>Streptophyta</taxon>
        <taxon>Embryophyta</taxon>
        <taxon>Tracheophyta</taxon>
        <taxon>Spermatophyta</taxon>
        <taxon>Magnoliopsida</taxon>
        <taxon>eudicotyledons</taxon>
        <taxon>Gunneridae</taxon>
        <taxon>Pentapetalae</taxon>
        <taxon>rosids</taxon>
        <taxon>fabids</taxon>
        <taxon>Rosales</taxon>
        <taxon>Rhamnaceae</taxon>
        <taxon>Paliureae</taxon>
        <taxon>Ziziphus</taxon>
    </lineage>
</organism>
<dbReference type="GeneID" id="107412720"/>
<gene>
    <name evidence="2" type="primary">LOC107412720</name>
</gene>
<evidence type="ECO:0000313" key="1">
    <source>
        <dbReference type="Proteomes" id="UP001652623"/>
    </source>
</evidence>
<sequence>MSKQSAEGNEPQNVFGTKVDDQFVKKKFPEFETLEVNAADKSYFAYRLKEAVQKGTTYKAYMQTLRKIIEQQPDTDNKKYTICEIYNATGSPIHLLKKHHDFSGHILGDNYFPVTIENGQLAVVLHEGSSAAVIYTGQNYNGKPYAWLHAWENERDDDKRYVFTEIEKPEHYDSDDWNLVSSKLTQESPFHDDLKGSYSEASIRGDEDKHDNVCIYSGILTLEWGFPLFSIN</sequence>
<evidence type="ECO:0000313" key="2">
    <source>
        <dbReference type="RefSeq" id="XP_060675743.1"/>
    </source>
</evidence>
<accession>A0ABM4AG86</accession>